<sequence>MSNIRFKLNRKGVAELMKSSQMQSILTEKAKMVASRAGEGYASDIYVGKTRANAMVYADSIKAKRDNKKNNTLLKAVKS</sequence>
<gene>
    <name evidence="1" type="ORF">ERS132521_01493</name>
</gene>
<proteinExistence type="predicted"/>
<evidence type="ECO:0000313" key="2">
    <source>
        <dbReference type="Proteomes" id="UP000072353"/>
    </source>
</evidence>
<protein>
    <submittedName>
        <fullName evidence="1">Phage protein</fullName>
    </submittedName>
</protein>
<dbReference type="Proteomes" id="UP000072353">
    <property type="component" value="Unassembled WGS sequence"/>
</dbReference>
<organism evidence="1 2">
    <name type="scientific">Streptococcus suis</name>
    <dbReference type="NCBI Taxonomy" id="1307"/>
    <lineage>
        <taxon>Bacteria</taxon>
        <taxon>Bacillati</taxon>
        <taxon>Bacillota</taxon>
        <taxon>Bacilli</taxon>
        <taxon>Lactobacillales</taxon>
        <taxon>Streptococcaceae</taxon>
        <taxon>Streptococcus</taxon>
    </lineage>
</organism>
<reference evidence="1 2" key="1">
    <citation type="submission" date="2016-02" db="EMBL/GenBank/DDBJ databases">
        <authorList>
            <consortium name="Pathogen Informatics"/>
        </authorList>
    </citation>
    <scope>NUCLEOTIDE SEQUENCE [LARGE SCALE GENOMIC DNA]</scope>
    <source>
        <strain evidence="1 2">SS975</strain>
    </source>
</reference>
<dbReference type="EMBL" id="FILL01000013">
    <property type="protein sequence ID" value="CYX62069.1"/>
    <property type="molecule type" value="Genomic_DNA"/>
</dbReference>
<comment type="caution">
    <text evidence="1">The sequence shown here is derived from an EMBL/GenBank/DDBJ whole genome shotgun (WGS) entry which is preliminary data.</text>
</comment>
<dbReference type="RefSeq" id="WP_044776330.1">
    <property type="nucleotide sequence ID" value="NZ_CEKE01000021.1"/>
</dbReference>
<dbReference type="AlphaFoldDB" id="A0AB33UBB4"/>
<evidence type="ECO:0000313" key="1">
    <source>
        <dbReference type="EMBL" id="CYX62069.1"/>
    </source>
</evidence>
<accession>A0AB33UBB4</accession>
<name>A0AB33UBB4_STRSU</name>